<evidence type="ECO:0000313" key="1">
    <source>
        <dbReference type="EMBL" id="MDP0399558.1"/>
    </source>
</evidence>
<dbReference type="AlphaFoldDB" id="A0AA90NCX9"/>
<reference evidence="1" key="1">
    <citation type="submission" date="2023-08" db="EMBL/GenBank/DDBJ databases">
        <title>The draft genome of Tsukamurella strandjordii strain 050030.</title>
        <authorList>
            <person name="Zhao F."/>
            <person name="Feng Y."/>
            <person name="Zong Z."/>
        </authorList>
    </citation>
    <scope>NUCLEOTIDE SEQUENCE</scope>
    <source>
        <strain evidence="1">050030</strain>
    </source>
</reference>
<dbReference type="Pfam" id="PF13671">
    <property type="entry name" value="AAA_33"/>
    <property type="match status" value="1"/>
</dbReference>
<sequence>MIIWLNGGFGAGKTTLAEELHRRLPDAVVYDPEDVGTMLWRWLPRSSDFQDLPSWRELVVATALSLRRHHAETLIVPMSLLRDAYRDEILGGLAAAGEPVLHVFLDTDPEVLRERLRARAVDAGFGPDAASWAIERLDPGAAARQSGATMILRSDRSGPAALADQVLAAVESGSRSE</sequence>
<gene>
    <name evidence="1" type="ORF">Q7X28_16650</name>
</gene>
<protein>
    <submittedName>
        <fullName evidence="1">AAA family ATPase</fullName>
    </submittedName>
</protein>
<name>A0AA90NCX9_9ACTN</name>
<organism evidence="1 2">
    <name type="scientific">Tsukamurella strandjordii</name>
    <dbReference type="NCBI Taxonomy" id="147577"/>
    <lineage>
        <taxon>Bacteria</taxon>
        <taxon>Bacillati</taxon>
        <taxon>Actinomycetota</taxon>
        <taxon>Actinomycetes</taxon>
        <taxon>Mycobacteriales</taxon>
        <taxon>Tsukamurellaceae</taxon>
        <taxon>Tsukamurella</taxon>
    </lineage>
</organism>
<dbReference type="RefSeq" id="WP_305112141.1">
    <property type="nucleotide sequence ID" value="NZ_JAUTIX010000006.1"/>
</dbReference>
<keyword evidence="2" id="KW-1185">Reference proteome</keyword>
<dbReference type="SUPFAM" id="SSF52540">
    <property type="entry name" value="P-loop containing nucleoside triphosphate hydrolases"/>
    <property type="match status" value="1"/>
</dbReference>
<accession>A0AA90NCX9</accession>
<comment type="caution">
    <text evidence="1">The sequence shown here is derived from an EMBL/GenBank/DDBJ whole genome shotgun (WGS) entry which is preliminary data.</text>
</comment>
<dbReference type="InterPro" id="IPR027417">
    <property type="entry name" value="P-loop_NTPase"/>
</dbReference>
<dbReference type="EMBL" id="JAUTIX010000006">
    <property type="protein sequence ID" value="MDP0399558.1"/>
    <property type="molecule type" value="Genomic_DNA"/>
</dbReference>
<dbReference type="Proteomes" id="UP001178281">
    <property type="component" value="Unassembled WGS sequence"/>
</dbReference>
<dbReference type="Gene3D" id="3.40.50.300">
    <property type="entry name" value="P-loop containing nucleotide triphosphate hydrolases"/>
    <property type="match status" value="1"/>
</dbReference>
<proteinExistence type="predicted"/>
<evidence type="ECO:0000313" key="2">
    <source>
        <dbReference type="Proteomes" id="UP001178281"/>
    </source>
</evidence>